<dbReference type="Gene3D" id="1.20.930.80">
    <property type="match status" value="1"/>
</dbReference>
<evidence type="ECO:0000259" key="13">
    <source>
        <dbReference type="Pfam" id="PF04104"/>
    </source>
</evidence>
<dbReference type="GO" id="GO:0051539">
    <property type="term" value="F:4 iron, 4 sulfur cluster binding"/>
    <property type="evidence" value="ECO:0007669"/>
    <property type="project" value="UniProtKB-UniRule"/>
</dbReference>
<dbReference type="GO" id="GO:0006269">
    <property type="term" value="P:DNA replication, synthesis of primer"/>
    <property type="evidence" value="ECO:0007669"/>
    <property type="project" value="UniProtKB-KW"/>
</dbReference>
<dbReference type="AlphaFoldDB" id="A0AAV4TXF7"/>
<evidence type="ECO:0000313" key="15">
    <source>
        <dbReference type="Proteomes" id="UP001054837"/>
    </source>
</evidence>
<evidence type="ECO:0000256" key="7">
    <source>
        <dbReference type="ARBA" id="ARBA00023004"/>
    </source>
</evidence>
<feature type="binding site" evidence="11">
    <location>
        <position position="452"/>
    </location>
    <ligand>
        <name>[4Fe-4S] cluster</name>
        <dbReference type="ChEBI" id="CHEBI:49883"/>
    </ligand>
</feature>
<proteinExistence type="inferred from homology"/>
<name>A0AAV4TXF7_9ARAC</name>
<keyword evidence="7 10" id="KW-0408">Iron</keyword>
<comment type="similarity">
    <text evidence="1 10">Belongs to the eukaryotic-type primase large subunit family.</text>
</comment>
<keyword evidence="6 10" id="KW-0479">Metal-binding</keyword>
<feature type="domain" description="DNA primase large subunit C-terminal" evidence="13">
    <location>
        <begin position="347"/>
        <end position="516"/>
    </location>
</feature>
<feature type="region of interest" description="Disordered" evidence="12">
    <location>
        <begin position="533"/>
        <end position="561"/>
    </location>
</feature>
<evidence type="ECO:0000256" key="3">
    <source>
        <dbReference type="ARBA" id="ARBA00022485"/>
    </source>
</evidence>
<dbReference type="PIRSF" id="PIRSF009449">
    <property type="entry name" value="DNA_primase_large_subunit"/>
    <property type="match status" value="1"/>
</dbReference>
<comment type="cofactor">
    <cofactor evidence="10">
        <name>[4Fe-4S] cluster</name>
        <dbReference type="ChEBI" id="CHEBI:49883"/>
    </cofactor>
    <text evidence="10">Binds 1 [4Fe-4S] cluster.</text>
</comment>
<dbReference type="InterPro" id="IPR016558">
    <property type="entry name" value="DNA_primase_lsu_euk"/>
</dbReference>
<dbReference type="Proteomes" id="UP001054837">
    <property type="component" value="Unassembled WGS sequence"/>
</dbReference>
<feature type="compositionally biased region" description="Polar residues" evidence="12">
    <location>
        <begin position="538"/>
        <end position="551"/>
    </location>
</feature>
<keyword evidence="4 10" id="KW-0639">Primosome</keyword>
<keyword evidence="3 10" id="KW-0004">4Fe-4S</keyword>
<dbReference type="InterPro" id="IPR007238">
    <property type="entry name" value="DNA_primase_lsu_euk/arc"/>
</dbReference>
<dbReference type="CDD" id="cd07322">
    <property type="entry name" value="PriL_PriS_Eukaryotic"/>
    <property type="match status" value="1"/>
</dbReference>
<dbReference type="FunFam" id="1.20.930.80:FF:000001">
    <property type="entry name" value="DNA primase large subunit"/>
    <property type="match status" value="1"/>
</dbReference>
<dbReference type="GO" id="GO:0006270">
    <property type="term" value="P:DNA replication initiation"/>
    <property type="evidence" value="ECO:0007669"/>
    <property type="project" value="UniProtKB-ARBA"/>
</dbReference>
<evidence type="ECO:0000256" key="11">
    <source>
        <dbReference type="PIRSR" id="PIRSR009449-1"/>
    </source>
</evidence>
<evidence type="ECO:0000256" key="12">
    <source>
        <dbReference type="SAM" id="MobiDB-lite"/>
    </source>
</evidence>
<dbReference type="GO" id="GO:0005658">
    <property type="term" value="C:alpha DNA polymerase:primase complex"/>
    <property type="evidence" value="ECO:0007669"/>
    <property type="project" value="UniProtKB-ARBA"/>
</dbReference>
<evidence type="ECO:0000256" key="5">
    <source>
        <dbReference type="ARBA" id="ARBA00022705"/>
    </source>
</evidence>
<evidence type="ECO:0000256" key="4">
    <source>
        <dbReference type="ARBA" id="ARBA00022515"/>
    </source>
</evidence>
<gene>
    <name evidence="14" type="primary">Prim2</name>
    <name evidence="14" type="ORF">CDAR_469811</name>
</gene>
<dbReference type="GO" id="GO:0003677">
    <property type="term" value="F:DNA binding"/>
    <property type="evidence" value="ECO:0007669"/>
    <property type="project" value="UniProtKB-UniRule"/>
</dbReference>
<evidence type="ECO:0000256" key="1">
    <source>
        <dbReference type="ARBA" id="ARBA00010564"/>
    </source>
</evidence>
<protein>
    <recommendedName>
        <fullName evidence="2 10">DNA primase large subunit</fullName>
    </recommendedName>
</protein>
<comment type="function">
    <text evidence="10">DNA primase is the polymerase that synthesizes small RNA primers for the Okazaki fragments made during discontinuous DNA replication.</text>
</comment>
<sequence>MKEVILQQSWHKLWSNDNDANQDLNIISNVLLDLIYQYLIGTRIFLEIFVDIKYLHLGLLEMQFVPKAKRQQSLRTQNENILYPHSLQFYKHAPMGSVTLEEFEDLALERLKVLRLIERAGAKFNKNSQEYKDMIFSELRKQNLSHYCKLSGSLDTVNKEKYDQRRRDHISHFILRLAYCRRDDLRRWFITQEVDLFRLRFMIETSQVKNDFMKYNELNYQPIEDEEKERLIDFLYLGFNHSVQKVQLTKFYKVPFIEVLDLVKNRKVFLEEGYAYIPEDDLIITVLSAYRSHLSHALAITSRALPQLEETHLISMLSTLHQRYIGTDYTNKKSNFSGEVSPDQIDSLSKSSFPLCMKNLHESLRKNHHLKYNGRLQYGLFLKGIGLTLEDALKFWREEFTKVMDVDKFDKQYTYNIRYNYGKEGKRANFSPYSCMKIITSNTPGAGEFHGCPFKHSDQSNLKQRLQGLNINSSATDNILDLSSRGHYQIACTRFFEVTHNETSVDQGISHPNQYFEESQKILTGVVKKDNVAKPIPRSQSSISSHNTSRKSGTELEDNFEEMDDMEDVLSCLNGIK</sequence>
<organism evidence="14 15">
    <name type="scientific">Caerostris darwini</name>
    <dbReference type="NCBI Taxonomy" id="1538125"/>
    <lineage>
        <taxon>Eukaryota</taxon>
        <taxon>Metazoa</taxon>
        <taxon>Ecdysozoa</taxon>
        <taxon>Arthropoda</taxon>
        <taxon>Chelicerata</taxon>
        <taxon>Arachnida</taxon>
        <taxon>Araneae</taxon>
        <taxon>Araneomorphae</taxon>
        <taxon>Entelegynae</taxon>
        <taxon>Araneoidea</taxon>
        <taxon>Araneidae</taxon>
        <taxon>Caerostris</taxon>
    </lineage>
</organism>
<feature type="binding site" evidence="11">
    <location>
        <position position="492"/>
    </location>
    <ligand>
        <name>[4Fe-4S] cluster</name>
        <dbReference type="ChEBI" id="CHEBI:49883"/>
    </ligand>
</feature>
<feature type="binding site" evidence="11">
    <location>
        <position position="435"/>
    </location>
    <ligand>
        <name>[4Fe-4S] cluster</name>
        <dbReference type="ChEBI" id="CHEBI:49883"/>
    </ligand>
</feature>
<evidence type="ECO:0000313" key="14">
    <source>
        <dbReference type="EMBL" id="GIY50609.1"/>
    </source>
</evidence>
<dbReference type="Pfam" id="PF26466">
    <property type="entry name" value="DNA_primase_lrg_N"/>
    <property type="match status" value="1"/>
</dbReference>
<evidence type="ECO:0000256" key="9">
    <source>
        <dbReference type="ARBA" id="ARBA00023125"/>
    </source>
</evidence>
<keyword evidence="9 10" id="KW-0238">DNA-binding</keyword>
<evidence type="ECO:0000256" key="6">
    <source>
        <dbReference type="ARBA" id="ARBA00022723"/>
    </source>
</evidence>
<dbReference type="PANTHER" id="PTHR10537:SF3">
    <property type="entry name" value="DNA PRIMASE LARGE SUBUNIT"/>
    <property type="match status" value="1"/>
</dbReference>
<dbReference type="Pfam" id="PF04104">
    <property type="entry name" value="DNA_primase_lrg"/>
    <property type="match status" value="1"/>
</dbReference>
<dbReference type="GO" id="GO:0046872">
    <property type="term" value="F:metal ion binding"/>
    <property type="evidence" value="ECO:0007669"/>
    <property type="project" value="UniProtKB-UniRule"/>
</dbReference>
<dbReference type="InterPro" id="IPR058560">
    <property type="entry name" value="DNA_primase_C"/>
</dbReference>
<dbReference type="PANTHER" id="PTHR10537">
    <property type="entry name" value="DNA PRIMASE LARGE SUBUNIT"/>
    <property type="match status" value="1"/>
</dbReference>
<comment type="caution">
    <text evidence="14">The sequence shown here is derived from an EMBL/GenBank/DDBJ whole genome shotgun (WGS) entry which is preliminary data.</text>
</comment>
<keyword evidence="8 10" id="KW-0411">Iron-sulfur</keyword>
<feature type="binding site" evidence="11">
    <location>
        <position position="356"/>
    </location>
    <ligand>
        <name>[4Fe-4S] cluster</name>
        <dbReference type="ChEBI" id="CHEBI:49883"/>
    </ligand>
</feature>
<reference evidence="14 15" key="1">
    <citation type="submission" date="2021-06" db="EMBL/GenBank/DDBJ databases">
        <title>Caerostris darwini draft genome.</title>
        <authorList>
            <person name="Kono N."/>
            <person name="Arakawa K."/>
        </authorList>
    </citation>
    <scope>NUCLEOTIDE SEQUENCE [LARGE SCALE GENOMIC DNA]</scope>
</reference>
<keyword evidence="5 10" id="KW-0235">DNA replication</keyword>
<dbReference type="EMBL" id="BPLQ01010412">
    <property type="protein sequence ID" value="GIY50609.1"/>
    <property type="molecule type" value="Genomic_DNA"/>
</dbReference>
<evidence type="ECO:0000256" key="8">
    <source>
        <dbReference type="ARBA" id="ARBA00023014"/>
    </source>
</evidence>
<evidence type="ECO:0000256" key="10">
    <source>
        <dbReference type="PIRNR" id="PIRNR009449"/>
    </source>
</evidence>
<evidence type="ECO:0000256" key="2">
    <source>
        <dbReference type="ARBA" id="ARBA00019038"/>
    </source>
</evidence>
<keyword evidence="15" id="KW-1185">Reference proteome</keyword>
<accession>A0AAV4TXF7</accession>